<evidence type="ECO:0000256" key="5">
    <source>
        <dbReference type="ARBA" id="ARBA00022917"/>
    </source>
</evidence>
<dbReference type="Gene3D" id="1.10.730.10">
    <property type="entry name" value="Isoleucyl-tRNA Synthetase, Domain 1"/>
    <property type="match status" value="1"/>
</dbReference>
<evidence type="ECO:0000256" key="7">
    <source>
        <dbReference type="ARBA" id="ARBA00049339"/>
    </source>
</evidence>
<keyword evidence="6 8" id="KW-0030">Aminoacyl-tRNA synthetase</keyword>
<gene>
    <name evidence="8 12" type="primary">argS</name>
    <name evidence="12" type="ORF">H8718_16690</name>
</gene>
<reference evidence="12" key="1">
    <citation type="submission" date="2020-08" db="EMBL/GenBank/DDBJ databases">
        <title>Genome public.</title>
        <authorList>
            <person name="Liu C."/>
            <person name="Sun Q."/>
        </authorList>
    </citation>
    <scope>NUCLEOTIDE SEQUENCE</scope>
    <source>
        <strain evidence="12">NSJ-12</strain>
    </source>
</reference>
<dbReference type="GO" id="GO:0005737">
    <property type="term" value="C:cytoplasm"/>
    <property type="evidence" value="ECO:0007669"/>
    <property type="project" value="UniProtKB-SubCell"/>
</dbReference>
<dbReference type="Proteomes" id="UP000655830">
    <property type="component" value="Unassembled WGS sequence"/>
</dbReference>
<dbReference type="SUPFAM" id="SSF52374">
    <property type="entry name" value="Nucleotidylyl transferase"/>
    <property type="match status" value="1"/>
</dbReference>
<dbReference type="Pfam" id="PF05746">
    <property type="entry name" value="DALR_1"/>
    <property type="match status" value="1"/>
</dbReference>
<dbReference type="InterPro" id="IPR008909">
    <property type="entry name" value="DALR_anticod-bd"/>
</dbReference>
<feature type="short sequence motif" description="'HIGH' region" evidence="8">
    <location>
        <begin position="123"/>
        <end position="133"/>
    </location>
</feature>
<evidence type="ECO:0000313" key="12">
    <source>
        <dbReference type="EMBL" id="MBC8581157.1"/>
    </source>
</evidence>
<dbReference type="GO" id="GO:0004814">
    <property type="term" value="F:arginine-tRNA ligase activity"/>
    <property type="evidence" value="ECO:0007669"/>
    <property type="project" value="UniProtKB-UniRule"/>
</dbReference>
<evidence type="ECO:0000256" key="2">
    <source>
        <dbReference type="ARBA" id="ARBA00022598"/>
    </source>
</evidence>
<evidence type="ECO:0000256" key="9">
    <source>
        <dbReference type="RuleBase" id="RU363038"/>
    </source>
</evidence>
<comment type="subunit">
    <text evidence="8">Monomer.</text>
</comment>
<evidence type="ECO:0000259" key="11">
    <source>
        <dbReference type="SMART" id="SM01016"/>
    </source>
</evidence>
<dbReference type="SMART" id="SM01016">
    <property type="entry name" value="Arg_tRNA_synt_N"/>
    <property type="match status" value="1"/>
</dbReference>
<dbReference type="Pfam" id="PF03485">
    <property type="entry name" value="Arg_tRNA_synt_N"/>
    <property type="match status" value="1"/>
</dbReference>
<keyword evidence="13" id="KW-1185">Reference proteome</keyword>
<evidence type="ECO:0000256" key="6">
    <source>
        <dbReference type="ARBA" id="ARBA00023146"/>
    </source>
</evidence>
<dbReference type="InterPro" id="IPR009080">
    <property type="entry name" value="tRNAsynth_Ia_anticodon-bd"/>
</dbReference>
<dbReference type="PANTHER" id="PTHR11956:SF5">
    <property type="entry name" value="ARGININE--TRNA LIGASE, CYTOPLASMIC"/>
    <property type="match status" value="1"/>
</dbReference>
<keyword evidence="8" id="KW-0963">Cytoplasm</keyword>
<dbReference type="SUPFAM" id="SSF47323">
    <property type="entry name" value="Anticodon-binding domain of a subclass of class I aminoacyl-tRNA synthetases"/>
    <property type="match status" value="1"/>
</dbReference>
<dbReference type="AlphaFoldDB" id="A0A926EMR7"/>
<dbReference type="EMBL" id="JACRSY010000038">
    <property type="protein sequence ID" value="MBC8581157.1"/>
    <property type="molecule type" value="Genomic_DNA"/>
</dbReference>
<dbReference type="InterPro" id="IPR036695">
    <property type="entry name" value="Arg-tRNA-synth_N_sf"/>
</dbReference>
<keyword evidence="4 8" id="KW-0067">ATP-binding</keyword>
<dbReference type="RefSeq" id="WP_249333943.1">
    <property type="nucleotide sequence ID" value="NZ_JACRSY010000038.1"/>
</dbReference>
<dbReference type="HAMAP" id="MF_00123">
    <property type="entry name" value="Arg_tRNA_synth"/>
    <property type="match status" value="1"/>
</dbReference>
<dbReference type="Pfam" id="PF00750">
    <property type="entry name" value="tRNA-synt_1d"/>
    <property type="match status" value="1"/>
</dbReference>
<comment type="subcellular location">
    <subcellularLocation>
        <location evidence="8">Cytoplasm</location>
    </subcellularLocation>
</comment>
<dbReference type="CDD" id="cd00671">
    <property type="entry name" value="ArgRS_core"/>
    <property type="match status" value="1"/>
</dbReference>
<dbReference type="EC" id="6.1.1.19" evidence="8"/>
<dbReference type="InterPro" id="IPR014729">
    <property type="entry name" value="Rossmann-like_a/b/a_fold"/>
</dbReference>
<dbReference type="Gene3D" id="3.30.1360.70">
    <property type="entry name" value="Arginyl tRNA synthetase N-terminal domain"/>
    <property type="match status" value="1"/>
</dbReference>
<evidence type="ECO:0000259" key="10">
    <source>
        <dbReference type="SMART" id="SM00836"/>
    </source>
</evidence>
<dbReference type="SUPFAM" id="SSF55190">
    <property type="entry name" value="Arginyl-tRNA synthetase (ArgRS), N-terminal 'additional' domain"/>
    <property type="match status" value="1"/>
</dbReference>
<protein>
    <recommendedName>
        <fullName evidence="8">Arginine--tRNA ligase</fullName>
        <ecNumber evidence="8">6.1.1.19</ecNumber>
    </recommendedName>
    <alternativeName>
        <fullName evidence="8">Arginyl-tRNA synthetase</fullName>
        <shortName evidence="8">ArgRS</shortName>
    </alternativeName>
</protein>
<comment type="similarity">
    <text evidence="1 8 9">Belongs to the class-I aminoacyl-tRNA synthetase family.</text>
</comment>
<dbReference type="InterPro" id="IPR005148">
    <property type="entry name" value="Arg-tRNA-synth_N"/>
</dbReference>
<dbReference type="InterPro" id="IPR035684">
    <property type="entry name" value="ArgRS_core"/>
</dbReference>
<dbReference type="InterPro" id="IPR001278">
    <property type="entry name" value="Arg-tRNA-ligase"/>
</dbReference>
<comment type="catalytic activity">
    <reaction evidence="7 8">
        <text>tRNA(Arg) + L-arginine + ATP = L-arginyl-tRNA(Arg) + AMP + diphosphate</text>
        <dbReference type="Rhea" id="RHEA:20301"/>
        <dbReference type="Rhea" id="RHEA-COMP:9658"/>
        <dbReference type="Rhea" id="RHEA-COMP:9673"/>
        <dbReference type="ChEBI" id="CHEBI:30616"/>
        <dbReference type="ChEBI" id="CHEBI:32682"/>
        <dbReference type="ChEBI" id="CHEBI:33019"/>
        <dbReference type="ChEBI" id="CHEBI:78442"/>
        <dbReference type="ChEBI" id="CHEBI:78513"/>
        <dbReference type="ChEBI" id="CHEBI:456215"/>
        <dbReference type="EC" id="6.1.1.19"/>
    </reaction>
</comment>
<evidence type="ECO:0000256" key="1">
    <source>
        <dbReference type="ARBA" id="ARBA00005594"/>
    </source>
</evidence>
<dbReference type="GO" id="GO:0005524">
    <property type="term" value="F:ATP binding"/>
    <property type="evidence" value="ECO:0007669"/>
    <property type="project" value="UniProtKB-UniRule"/>
</dbReference>
<sequence length="585" mass="66327">MKTLLSMLTELVGNTFTSCGYNHTYGQVTLSNRPDLCQFQCNGALAAAKAYKKSPILIAKEVVEHLQNQSYFETIQYIAPGFINITLQDDYLVSYLNNVALSPQFGCTPIENQETVIIDYGGANIAKPLHIGHLRTAIIGESLKRMYRFLGYNVLGDVHLGDWGLQIGLIIAEVKKRHPELPYFDASYKADYPNEAPFTISELEEIYPVASSYAKEHPEFMSEAKNITFLFQQNHPGYKALWQQILKVSIDDLKKNYTALNVHFDLWKKESDAQPYIPKMIENLKELGLAYENDGAVVVDIKEDADTREMPPCILVKSDGATLYSTTDLATLIERKQLFNPNEVIYIVDKRQSLHFEQVFRTARKAELIPPTTKLTFLGFGTMNGTDGKPFKTRNGGVMRLEQLIEEVHTKVYAKVAQNKAISKEEALIISKQIGLAALKYGDLSNQISKDYVFDLERFTSFEGNTGPYLLYTAVRMSALLEKASLVDVRSKIDAPSSEMERALMLKLALFNELVPESIMQYSPHKLCQYLYELCNLFNRFYHEHKILTESNISKQQSWLKLTALCKEMLVTGLDLLGIEVPHKM</sequence>
<keyword evidence="2 8" id="KW-0436">Ligase</keyword>
<dbReference type="Gene3D" id="3.40.50.620">
    <property type="entry name" value="HUPs"/>
    <property type="match status" value="1"/>
</dbReference>
<evidence type="ECO:0000256" key="3">
    <source>
        <dbReference type="ARBA" id="ARBA00022741"/>
    </source>
</evidence>
<evidence type="ECO:0000256" key="8">
    <source>
        <dbReference type="HAMAP-Rule" id="MF_00123"/>
    </source>
</evidence>
<dbReference type="SMART" id="SM00836">
    <property type="entry name" value="DALR_1"/>
    <property type="match status" value="1"/>
</dbReference>
<proteinExistence type="inferred from homology"/>
<dbReference type="PANTHER" id="PTHR11956">
    <property type="entry name" value="ARGINYL-TRNA SYNTHETASE"/>
    <property type="match status" value="1"/>
</dbReference>
<keyword evidence="3 8" id="KW-0547">Nucleotide-binding</keyword>
<accession>A0A926EMR7</accession>
<evidence type="ECO:0000256" key="4">
    <source>
        <dbReference type="ARBA" id="ARBA00022840"/>
    </source>
</evidence>
<feature type="domain" description="DALR anticodon binding" evidence="10">
    <location>
        <begin position="470"/>
        <end position="585"/>
    </location>
</feature>
<feature type="domain" description="Arginyl tRNA synthetase N-terminal" evidence="11">
    <location>
        <begin position="6"/>
        <end position="87"/>
    </location>
</feature>
<organism evidence="12 13">
    <name type="scientific">Zhenhengia yiwuensis</name>
    <dbReference type="NCBI Taxonomy" id="2763666"/>
    <lineage>
        <taxon>Bacteria</taxon>
        <taxon>Bacillati</taxon>
        <taxon>Bacillota</taxon>
        <taxon>Clostridia</taxon>
        <taxon>Lachnospirales</taxon>
        <taxon>Lachnospiraceae</taxon>
        <taxon>Zhenhengia</taxon>
    </lineage>
</organism>
<name>A0A926EMR7_9FIRM</name>
<dbReference type="GO" id="GO:0006420">
    <property type="term" value="P:arginyl-tRNA aminoacylation"/>
    <property type="evidence" value="ECO:0007669"/>
    <property type="project" value="UniProtKB-UniRule"/>
</dbReference>
<keyword evidence="5 8" id="KW-0648">Protein biosynthesis</keyword>
<comment type="caution">
    <text evidence="12">The sequence shown here is derived from an EMBL/GenBank/DDBJ whole genome shotgun (WGS) entry which is preliminary data.</text>
</comment>
<dbReference type="PRINTS" id="PR01038">
    <property type="entry name" value="TRNASYNTHARG"/>
</dbReference>
<dbReference type="NCBIfam" id="TIGR00456">
    <property type="entry name" value="argS"/>
    <property type="match status" value="1"/>
</dbReference>
<evidence type="ECO:0000313" key="13">
    <source>
        <dbReference type="Proteomes" id="UP000655830"/>
    </source>
</evidence>